<evidence type="ECO:0000256" key="2">
    <source>
        <dbReference type="ARBA" id="ARBA00006333"/>
    </source>
</evidence>
<dbReference type="GO" id="GO:0010333">
    <property type="term" value="F:terpene synthase activity"/>
    <property type="evidence" value="ECO:0007669"/>
    <property type="project" value="InterPro"/>
</dbReference>
<dbReference type="InterPro" id="IPR017057">
    <property type="entry name" value="Ent-kaurene_synthase_fun"/>
</dbReference>
<evidence type="ECO:0000256" key="4">
    <source>
        <dbReference type="ARBA" id="ARBA00022842"/>
    </source>
</evidence>
<dbReference type="PANTHER" id="PTHR31739">
    <property type="entry name" value="ENT-COPALYL DIPHOSPHATE SYNTHASE, CHLOROPLASTIC"/>
    <property type="match status" value="1"/>
</dbReference>
<sequence>MRDTPMDPVNDNDEALILISQLVNGCNRPCGGGSMSPSIYDTAWLAMIQRHTDGKSCWLFPECFQYLLRTQLEDGGWPSYASQVDGILNTMASLLALLKHSADFQQSPRLNSVWNSEARINGAKDSLQIQLEHWNLELCDHVGFEILTPSLLTLLGQHGVTFTFPGKKLLLELNQNKLSRFDTRDFYTNSKTTTLHSMEAFIGKIDFDRVSHHKTAGAFMGSPASTAAYLMSCSTWDSDAESYLRTVITEGTGRGNGGVPCAFPTNIFEITWVTSTLLQAGFTVDSLGSYNIKILAGVLESELKNTKGVVGFDADDTAKAILTLNLLGIQMSAEAMISTFESRTHFKTYPGERTPSFSANCNVLNALLHASEPSCYSAQIWKTATFVCKSFMRSTIKDKWNISSQYSILVLAQALRKLLVLWDQEILPNPPETLLKEDVPVVLIQILNRTLCRQNPDGSWGNSGSYEETAYALLTLVDASKLPWTTYLDNHVRLSIELGQNFLLRYRQNWGDASYTWVEKVSYKSSVLSKAYCIAANKAAILYPSIDCSWSSNAKSLAEFQTEKINKFTKFFSRLPLFAGEPVWRLQASIIESHLFLPRLRRIRLDIFPRKDMEEDKYLEYIPLTWTACNNSAGSLFETDLLWDMMVISMLNYQADEFMETIAGIENTTTQNDVRQIIYSIYSASVKRTCSEFTTSADVTLSSGDEVPSPRSSEDLQLVEDKNHAFSGEGNPDRSILSVEITLRRFADHVLQNPWVATASTASQNELAGHLKDFLLAHVAHSADNAQFLQQQQLESHQTFSAGTAFYDWLHHTSAVNTSCPYSFAWLACRIGEGKESFPDAITKYLARDLAVHLAAMCRMYNDYGSIARDRAEGNLNSVDFSEFAGNGARHENSCEASNGSKSWEEENLEMKKKSLIELAEYERSCVLATKERLVPLVSERVADIFNVFINVTDLYGQIYVARDIASRMR</sequence>
<protein>
    <recommendedName>
        <fullName evidence="9">Ent-kaurene synthase</fullName>
    </recommendedName>
</protein>
<dbReference type="Gene3D" id="1.50.10.160">
    <property type="match status" value="1"/>
</dbReference>
<dbReference type="SUPFAM" id="SSF48239">
    <property type="entry name" value="Terpenoid cyclases/Protein prenyltransferases"/>
    <property type="match status" value="1"/>
</dbReference>
<dbReference type="Proteomes" id="UP000566819">
    <property type="component" value="Unassembled WGS sequence"/>
</dbReference>
<organism evidence="7 8">
    <name type="scientific">Cudoniella acicularis</name>
    <dbReference type="NCBI Taxonomy" id="354080"/>
    <lineage>
        <taxon>Eukaryota</taxon>
        <taxon>Fungi</taxon>
        <taxon>Dikarya</taxon>
        <taxon>Ascomycota</taxon>
        <taxon>Pezizomycotina</taxon>
        <taxon>Leotiomycetes</taxon>
        <taxon>Helotiales</taxon>
        <taxon>Tricladiaceae</taxon>
        <taxon>Cudoniella</taxon>
    </lineage>
</organism>
<proteinExistence type="inferred from homology"/>
<keyword evidence="5" id="KW-0413">Isomerase</keyword>
<evidence type="ECO:0000256" key="1">
    <source>
        <dbReference type="ARBA" id="ARBA00001946"/>
    </source>
</evidence>
<dbReference type="PIRSF" id="PIRSF036498">
    <property type="entry name" value="Ent-kaurene_synthase_fungi"/>
    <property type="match status" value="1"/>
</dbReference>
<comment type="caution">
    <text evidence="7">The sequence shown here is derived from an EMBL/GenBank/DDBJ whole genome shotgun (WGS) entry which is preliminary data.</text>
</comment>
<dbReference type="GO" id="GO:0016102">
    <property type="term" value="P:diterpenoid biosynthetic process"/>
    <property type="evidence" value="ECO:0007669"/>
    <property type="project" value="TreeGrafter"/>
</dbReference>
<dbReference type="GO" id="GO:0000287">
    <property type="term" value="F:magnesium ion binding"/>
    <property type="evidence" value="ECO:0007669"/>
    <property type="project" value="TreeGrafter"/>
</dbReference>
<dbReference type="InterPro" id="IPR008930">
    <property type="entry name" value="Terpenoid_cyclase/PrenylTrfase"/>
</dbReference>
<evidence type="ECO:0000256" key="3">
    <source>
        <dbReference type="ARBA" id="ARBA00022723"/>
    </source>
</evidence>
<comment type="similarity">
    <text evidence="2">Belongs to the terpene synthase family.</text>
</comment>
<keyword evidence="6" id="KW-0456">Lyase</keyword>
<accession>A0A8H4VZC0</accession>
<name>A0A8H4VZC0_9HELO</name>
<dbReference type="EMBL" id="JAAMPI010000876">
    <property type="protein sequence ID" value="KAF4628001.1"/>
    <property type="molecule type" value="Genomic_DNA"/>
</dbReference>
<keyword evidence="8" id="KW-1185">Reference proteome</keyword>
<evidence type="ECO:0000313" key="7">
    <source>
        <dbReference type="EMBL" id="KAF4628001.1"/>
    </source>
</evidence>
<evidence type="ECO:0000313" key="8">
    <source>
        <dbReference type="Proteomes" id="UP000566819"/>
    </source>
</evidence>
<dbReference type="InterPro" id="IPR050148">
    <property type="entry name" value="Terpene_synthase-like"/>
</dbReference>
<dbReference type="AlphaFoldDB" id="A0A8H4VZC0"/>
<dbReference type="GO" id="GO:0016853">
    <property type="term" value="F:isomerase activity"/>
    <property type="evidence" value="ECO:0007669"/>
    <property type="project" value="UniProtKB-KW"/>
</dbReference>
<keyword evidence="3" id="KW-0479">Metal-binding</keyword>
<gene>
    <name evidence="7" type="ORF">G7Y89_g10156</name>
</gene>
<dbReference type="PANTHER" id="PTHR31739:SF25">
    <property type="entry name" value="(E,E)-GERANYLLINALOOL SYNTHASE"/>
    <property type="match status" value="1"/>
</dbReference>
<keyword evidence="4" id="KW-0460">Magnesium</keyword>
<evidence type="ECO:0008006" key="9">
    <source>
        <dbReference type="Google" id="ProtNLM"/>
    </source>
</evidence>
<dbReference type="Gene3D" id="1.50.10.20">
    <property type="match status" value="1"/>
</dbReference>
<dbReference type="OrthoDB" id="3546915at2759"/>
<evidence type="ECO:0000256" key="6">
    <source>
        <dbReference type="ARBA" id="ARBA00023239"/>
    </source>
</evidence>
<comment type="cofactor">
    <cofactor evidence="1">
        <name>Mg(2+)</name>
        <dbReference type="ChEBI" id="CHEBI:18420"/>
    </cofactor>
</comment>
<reference evidence="7 8" key="1">
    <citation type="submission" date="2020-03" db="EMBL/GenBank/DDBJ databases">
        <title>Draft Genome Sequence of Cudoniella acicularis.</title>
        <authorList>
            <person name="Buettner E."/>
            <person name="Kellner H."/>
        </authorList>
    </citation>
    <scope>NUCLEOTIDE SEQUENCE [LARGE SCALE GENOMIC DNA]</scope>
    <source>
        <strain evidence="7 8">DSM 108380</strain>
    </source>
</reference>
<evidence type="ECO:0000256" key="5">
    <source>
        <dbReference type="ARBA" id="ARBA00023235"/>
    </source>
</evidence>